<dbReference type="Proteomes" id="UP001595379">
    <property type="component" value="Unassembled WGS sequence"/>
</dbReference>
<sequence>MRQSPRAMRRYALTFLLVLAALTGGFAGFNSLVDPFDITGAPDLSGVNERRSRIYGDGGRVHSADLMARGAETSVLLGSSRTVDGFPRDPEHWPGGIANAGMRGTNVFELSQAMLLAARDPDLRCIVIGLDLDEFGTHSKAKATYWLSALADGRRSWAFARVALSPNTFAASVQTLADNLTGSGPRVPWQDRYAPGVQRERYENGARGIYRFYLGYNPDPDRFAYFEQALDAVTASGVQVTGFIHPLHAWREEALFRAGRSDAYFALRRDLTAMFDRYAPRDAAEPCTQGGAAVLWDFSGFQDFAVQPAPAPDATAAHPLFYEPSHYLPHVGQAMLDRMRGETGEGLLTGEDFGIRLTPQTLAATEDAIRARRQSWLDTPAGQDAAAFIEQVAAANPPPEAAPPAYLNRDDWIDLRRAAARLPRRADAG</sequence>
<proteinExistence type="predicted"/>
<keyword evidence="2" id="KW-1185">Reference proteome</keyword>
<gene>
    <name evidence="1" type="ORF">ACFOOR_08760</name>
</gene>
<reference evidence="2" key="1">
    <citation type="journal article" date="2019" name="Int. J. Syst. Evol. Microbiol.">
        <title>The Global Catalogue of Microorganisms (GCM) 10K type strain sequencing project: providing services to taxonomists for standard genome sequencing and annotation.</title>
        <authorList>
            <consortium name="The Broad Institute Genomics Platform"/>
            <consortium name="The Broad Institute Genome Sequencing Center for Infectious Disease"/>
            <person name="Wu L."/>
            <person name="Ma J."/>
        </authorList>
    </citation>
    <scope>NUCLEOTIDE SEQUENCE [LARGE SCALE GENOMIC DNA]</scope>
    <source>
        <strain evidence="2">KCTC 52487</strain>
    </source>
</reference>
<protein>
    <submittedName>
        <fullName evidence="1">Uncharacterized protein</fullName>
    </submittedName>
</protein>
<evidence type="ECO:0000313" key="2">
    <source>
        <dbReference type="Proteomes" id="UP001595379"/>
    </source>
</evidence>
<name>A0ABV6ZXH4_9PROT</name>
<dbReference type="RefSeq" id="WP_343164510.1">
    <property type="nucleotide sequence ID" value="NZ_JBHRSV010000016.1"/>
</dbReference>
<comment type="caution">
    <text evidence="1">The sequence shown here is derived from an EMBL/GenBank/DDBJ whole genome shotgun (WGS) entry which is preliminary data.</text>
</comment>
<dbReference type="EMBL" id="JBHRSV010000016">
    <property type="protein sequence ID" value="MFC2926195.1"/>
    <property type="molecule type" value="Genomic_DNA"/>
</dbReference>
<accession>A0ABV6ZXH4</accession>
<evidence type="ECO:0000313" key="1">
    <source>
        <dbReference type="EMBL" id="MFC2926195.1"/>
    </source>
</evidence>
<organism evidence="1 2">
    <name type="scientific">Hyphobacterium vulgare</name>
    <dbReference type="NCBI Taxonomy" id="1736751"/>
    <lineage>
        <taxon>Bacteria</taxon>
        <taxon>Pseudomonadati</taxon>
        <taxon>Pseudomonadota</taxon>
        <taxon>Alphaproteobacteria</taxon>
        <taxon>Maricaulales</taxon>
        <taxon>Maricaulaceae</taxon>
        <taxon>Hyphobacterium</taxon>
    </lineage>
</organism>